<feature type="region of interest" description="Disordered" evidence="1">
    <location>
        <begin position="79"/>
        <end position="98"/>
    </location>
</feature>
<feature type="compositionally biased region" description="Low complexity" evidence="1">
    <location>
        <begin position="107"/>
        <end position="120"/>
    </location>
</feature>
<feature type="region of interest" description="Disordered" evidence="1">
    <location>
        <begin position="107"/>
        <end position="129"/>
    </location>
</feature>
<comment type="caution">
    <text evidence="2">The sequence shown here is derived from an EMBL/GenBank/DDBJ whole genome shotgun (WGS) entry which is preliminary data.</text>
</comment>
<feature type="region of interest" description="Disordered" evidence="1">
    <location>
        <begin position="1"/>
        <end position="21"/>
    </location>
</feature>
<dbReference type="AlphaFoldDB" id="A0ABD3GA37"/>
<keyword evidence="3" id="KW-1185">Reference proteome</keyword>
<name>A0ABD3GA37_9MARC</name>
<gene>
    <name evidence="2" type="ORF">R1sor_025781</name>
</gene>
<reference evidence="2 3" key="1">
    <citation type="submission" date="2024-09" db="EMBL/GenBank/DDBJ databases">
        <title>Chromosome-scale assembly of Riccia sorocarpa.</title>
        <authorList>
            <person name="Paukszto L."/>
        </authorList>
    </citation>
    <scope>NUCLEOTIDE SEQUENCE [LARGE SCALE GENOMIC DNA]</scope>
    <source>
        <strain evidence="2">LP-2024</strain>
        <tissue evidence="2">Aerial parts of the thallus</tissue>
    </source>
</reference>
<protein>
    <submittedName>
        <fullName evidence="2">Uncharacterized protein</fullName>
    </submittedName>
</protein>
<dbReference type="EMBL" id="JBJQOH010000008">
    <property type="protein sequence ID" value="KAL3675833.1"/>
    <property type="molecule type" value="Genomic_DNA"/>
</dbReference>
<evidence type="ECO:0000313" key="3">
    <source>
        <dbReference type="Proteomes" id="UP001633002"/>
    </source>
</evidence>
<evidence type="ECO:0000256" key="1">
    <source>
        <dbReference type="SAM" id="MobiDB-lite"/>
    </source>
</evidence>
<proteinExistence type="predicted"/>
<dbReference type="Proteomes" id="UP001633002">
    <property type="component" value="Unassembled WGS sequence"/>
</dbReference>
<sequence>MSVAISSEGGAAEKKDSPRLSGRIFGTIPIAVSGSGPSQLHVMRIPDSVPQNENFYRSAEVFELLSGLFTGSKLWKCGHASHGSPVAGSSEPASVVGSSTAGVVVSEASLASESTSASGVGEDSDDECH</sequence>
<evidence type="ECO:0000313" key="2">
    <source>
        <dbReference type="EMBL" id="KAL3675833.1"/>
    </source>
</evidence>
<organism evidence="2 3">
    <name type="scientific">Riccia sorocarpa</name>
    <dbReference type="NCBI Taxonomy" id="122646"/>
    <lineage>
        <taxon>Eukaryota</taxon>
        <taxon>Viridiplantae</taxon>
        <taxon>Streptophyta</taxon>
        <taxon>Embryophyta</taxon>
        <taxon>Marchantiophyta</taxon>
        <taxon>Marchantiopsida</taxon>
        <taxon>Marchantiidae</taxon>
        <taxon>Marchantiales</taxon>
        <taxon>Ricciaceae</taxon>
        <taxon>Riccia</taxon>
    </lineage>
</organism>
<accession>A0ABD3GA37</accession>